<accession>A0ABT4C530</accession>
<sequence>MDILSNFSNQSDIFTPSHEEVMSLSEDLLKRNKEVYEELAK</sequence>
<name>A0ABT4C530_9LACT</name>
<dbReference type="GeneID" id="73812544"/>
<gene>
    <name evidence="1" type="ORF">ODY43_05850</name>
</gene>
<dbReference type="RefSeq" id="WP_255204082.1">
    <property type="nucleotide sequence ID" value="NZ_CAJHLF010000006.1"/>
</dbReference>
<proteinExistence type="predicted"/>
<dbReference type="EMBL" id="JAOTML010000006">
    <property type="protein sequence ID" value="MCY3053507.1"/>
    <property type="molecule type" value="Genomic_DNA"/>
</dbReference>
<evidence type="ECO:0000313" key="1">
    <source>
        <dbReference type="EMBL" id="MCY3053507.1"/>
    </source>
</evidence>
<comment type="caution">
    <text evidence="1">The sequence shown here is derived from an EMBL/GenBank/DDBJ whole genome shotgun (WGS) entry which is preliminary data.</text>
</comment>
<organism evidence="1 2">
    <name type="scientific">Aerococcus urinae</name>
    <dbReference type="NCBI Taxonomy" id="1376"/>
    <lineage>
        <taxon>Bacteria</taxon>
        <taxon>Bacillati</taxon>
        <taxon>Bacillota</taxon>
        <taxon>Bacilli</taxon>
        <taxon>Lactobacillales</taxon>
        <taxon>Aerococcaceae</taxon>
        <taxon>Aerococcus</taxon>
    </lineage>
</organism>
<keyword evidence="2" id="KW-1185">Reference proteome</keyword>
<reference evidence="1" key="1">
    <citation type="submission" date="2022-09" db="EMBL/GenBank/DDBJ databases">
        <title>Aerococcus urinae taxonomy study.</title>
        <authorList>
            <person name="Christensen J."/>
            <person name="Senneby E."/>
        </authorList>
    </citation>
    <scope>NUCLEOTIDE SEQUENCE</scope>
    <source>
        <strain evidence="1">NLD-066-U95</strain>
    </source>
</reference>
<dbReference type="Proteomes" id="UP001069145">
    <property type="component" value="Unassembled WGS sequence"/>
</dbReference>
<evidence type="ECO:0000313" key="2">
    <source>
        <dbReference type="Proteomes" id="UP001069145"/>
    </source>
</evidence>
<protein>
    <submittedName>
        <fullName evidence="1">Uncharacterized protein</fullName>
    </submittedName>
</protein>